<keyword evidence="8" id="KW-1185">Reference proteome</keyword>
<dbReference type="AlphaFoldDB" id="A0A1I0XJF1"/>
<feature type="transmembrane region" description="Helical" evidence="6">
    <location>
        <begin position="242"/>
        <end position="260"/>
    </location>
</feature>
<dbReference type="STRING" id="237679.SAMN04488072_105127"/>
<dbReference type="GO" id="GO:0005886">
    <property type="term" value="C:plasma membrane"/>
    <property type="evidence" value="ECO:0007669"/>
    <property type="project" value="UniProtKB-SubCell"/>
</dbReference>
<feature type="transmembrane region" description="Helical" evidence="6">
    <location>
        <begin position="44"/>
        <end position="63"/>
    </location>
</feature>
<evidence type="ECO:0000256" key="2">
    <source>
        <dbReference type="ARBA" id="ARBA00009142"/>
    </source>
</evidence>
<feature type="transmembrane region" description="Helical" evidence="6">
    <location>
        <begin position="103"/>
        <end position="121"/>
    </location>
</feature>
<keyword evidence="4 6" id="KW-1133">Transmembrane helix</keyword>
<comment type="subcellular location">
    <subcellularLocation>
        <location evidence="6">Cell membrane</location>
        <topology evidence="6">Multi-pass membrane protein</topology>
    </subcellularLocation>
    <subcellularLocation>
        <location evidence="1">Membrane</location>
        <topology evidence="1">Multi-pass membrane protein</topology>
    </subcellularLocation>
</comment>
<evidence type="ECO:0000313" key="8">
    <source>
        <dbReference type="Proteomes" id="UP000198642"/>
    </source>
</evidence>
<keyword evidence="5 6" id="KW-0472">Membrane</keyword>
<dbReference type="PANTHER" id="PTHR43701:SF2">
    <property type="entry name" value="MEMBRANE TRANSPORTER PROTEIN YJNA-RELATED"/>
    <property type="match status" value="1"/>
</dbReference>
<feature type="transmembrane region" description="Helical" evidence="6">
    <location>
        <begin position="149"/>
        <end position="180"/>
    </location>
</feature>
<keyword evidence="3 6" id="KW-0812">Transmembrane</keyword>
<feature type="transmembrane region" description="Helical" evidence="6">
    <location>
        <begin position="215"/>
        <end position="235"/>
    </location>
</feature>
<evidence type="ECO:0000256" key="4">
    <source>
        <dbReference type="ARBA" id="ARBA00022989"/>
    </source>
</evidence>
<organism evidence="7 8">
    <name type="scientific">Lentibacillus halodurans</name>
    <dbReference type="NCBI Taxonomy" id="237679"/>
    <lineage>
        <taxon>Bacteria</taxon>
        <taxon>Bacillati</taxon>
        <taxon>Bacillota</taxon>
        <taxon>Bacilli</taxon>
        <taxon>Bacillales</taxon>
        <taxon>Bacillaceae</taxon>
        <taxon>Lentibacillus</taxon>
    </lineage>
</organism>
<dbReference type="RefSeq" id="WP_090236079.1">
    <property type="nucleotide sequence ID" value="NZ_FOJW01000005.1"/>
</dbReference>
<dbReference type="PANTHER" id="PTHR43701">
    <property type="entry name" value="MEMBRANE TRANSPORTER PROTEIN MJ0441-RELATED"/>
    <property type="match status" value="1"/>
</dbReference>
<dbReference type="InterPro" id="IPR002781">
    <property type="entry name" value="TM_pro_TauE-like"/>
</dbReference>
<dbReference type="Proteomes" id="UP000198642">
    <property type="component" value="Unassembled WGS sequence"/>
</dbReference>
<feature type="transmembrane region" description="Helical" evidence="6">
    <location>
        <begin position="75"/>
        <end position="94"/>
    </location>
</feature>
<comment type="similarity">
    <text evidence="2 6">Belongs to the 4-toluene sulfonate uptake permease (TSUP) (TC 2.A.102) family.</text>
</comment>
<dbReference type="InterPro" id="IPR051598">
    <property type="entry name" value="TSUP/Inactive_protease-like"/>
</dbReference>
<feature type="transmembrane region" description="Helical" evidence="6">
    <location>
        <begin position="6"/>
        <end position="32"/>
    </location>
</feature>
<accession>A0A1I0XJF1</accession>
<evidence type="ECO:0000256" key="1">
    <source>
        <dbReference type="ARBA" id="ARBA00004141"/>
    </source>
</evidence>
<sequence>MTVTTSIALLITGILAGSYGTVVGAGGGFIFVPALLIFFNMKPAIAAGSGLVIVLINALSAVIGYAKQNRINYKAGIQIGMGAIPGSLAGVWVLKFQSSESTAFFWVFATALVSLGIFLFIKNFISENKNEMAATYEQNVDLSLLNTKWFLPIGFFLGILSSYLGIGGGWLLVPILIYIFRFPAHSATATSIFSLCLYTSTGVLMQIFYGHVNWLTVLWGGLGIIIGAYLGVSISKKISGKVIIQMLSILLIVMGVRLYFG</sequence>
<protein>
    <recommendedName>
        <fullName evidence="6">Probable membrane transporter protein</fullName>
    </recommendedName>
</protein>
<dbReference type="OrthoDB" id="9780109at2"/>
<name>A0A1I0XJF1_9BACI</name>
<proteinExistence type="inferred from homology"/>
<evidence type="ECO:0000256" key="3">
    <source>
        <dbReference type="ARBA" id="ARBA00022692"/>
    </source>
</evidence>
<evidence type="ECO:0000313" key="7">
    <source>
        <dbReference type="EMBL" id="SFB01239.1"/>
    </source>
</evidence>
<keyword evidence="6" id="KW-1003">Cell membrane</keyword>
<dbReference type="EMBL" id="FOJW01000005">
    <property type="protein sequence ID" value="SFB01239.1"/>
    <property type="molecule type" value="Genomic_DNA"/>
</dbReference>
<evidence type="ECO:0000256" key="5">
    <source>
        <dbReference type="ARBA" id="ARBA00023136"/>
    </source>
</evidence>
<gene>
    <name evidence="7" type="ORF">SAMN04488072_105127</name>
</gene>
<evidence type="ECO:0000256" key="6">
    <source>
        <dbReference type="RuleBase" id="RU363041"/>
    </source>
</evidence>
<dbReference type="Pfam" id="PF01925">
    <property type="entry name" value="TauE"/>
    <property type="match status" value="1"/>
</dbReference>
<reference evidence="7 8" key="1">
    <citation type="submission" date="2016-10" db="EMBL/GenBank/DDBJ databases">
        <authorList>
            <person name="de Groot N.N."/>
        </authorList>
    </citation>
    <scope>NUCLEOTIDE SEQUENCE [LARGE SCALE GENOMIC DNA]</scope>
    <source>
        <strain evidence="7 8">CGMCC 1.3702</strain>
    </source>
</reference>